<dbReference type="PROSITE" id="PS50817">
    <property type="entry name" value="INTEIN_N_TER"/>
    <property type="match status" value="1"/>
</dbReference>
<evidence type="ECO:0000313" key="3">
    <source>
        <dbReference type="Proteomes" id="UP000004926"/>
    </source>
</evidence>
<dbReference type="STRING" id="882083.SacmaDRAFT_3832"/>
<dbReference type="CDD" id="cd00081">
    <property type="entry name" value="Hint"/>
    <property type="match status" value="1"/>
</dbReference>
<dbReference type="Gene3D" id="2.170.16.10">
    <property type="entry name" value="Hedgehog/Intein (Hint) domain"/>
    <property type="match status" value="1"/>
</dbReference>
<dbReference type="GO" id="GO:0016539">
    <property type="term" value="P:intein-mediated protein splicing"/>
    <property type="evidence" value="ECO:0007669"/>
    <property type="project" value="InterPro"/>
</dbReference>
<sequence>MGFRDYNPGLNRFLTRDTYTSALADLNLTTDPYTGNRYAFAGGNPISRIEIDGHWWDWIEDTAEAIGDAASSATEAVGDAAGWTVDKAVGAARGFDEVSTEAWNDLWATGYNIWECRSFSSAECGHNMAALGGVVEQVTSDPLGTSAAMWNSIVDPIAEHWQAGREGEAIGRGIGEVFGTIGGLVTKLGRVDIPNSRAKRCSFTGETTVLMADGSRKPIEDVKVGDWVIATDPETGEQVAKRVTHVFVHNDTVIDLVVAGDVITTTEDHPFWSATDQRFERADQLSPGEQVLGAEGQVITVSGLRLGTARDGLAYNLSIEGIHTYHIGQNDILIHNDCLTALRDWSSRRYHFGNVQFQLDKSGLSHILQRHHPSYWDGTTKARQTFFDDSMSIADVENAIGAVARQNRDQLINIGAGTRQVQGTVDGIDYVLGVSGGRIRQFYPGVLP</sequence>
<dbReference type="Pfam" id="PF07591">
    <property type="entry name" value="PT-HINT"/>
    <property type="match status" value="1"/>
</dbReference>
<dbReference type="eggNOG" id="COG3209">
    <property type="taxonomic scope" value="Bacteria"/>
</dbReference>
<dbReference type="InterPro" id="IPR036844">
    <property type="entry name" value="Hint_dom_sf"/>
</dbReference>
<dbReference type="HOGENOM" id="CLU_610964_0_0_11"/>
<feature type="domain" description="Hint" evidence="1">
    <location>
        <begin position="200"/>
        <end position="295"/>
    </location>
</feature>
<dbReference type="SUPFAM" id="SSF51294">
    <property type="entry name" value="Hedgehog/intein (Hint) domain"/>
    <property type="match status" value="1"/>
</dbReference>
<proteinExistence type="predicted"/>
<dbReference type="AlphaFoldDB" id="H5X1W7"/>
<keyword evidence="3" id="KW-1185">Reference proteome</keyword>
<evidence type="ECO:0000259" key="1">
    <source>
        <dbReference type="SMART" id="SM00306"/>
    </source>
</evidence>
<dbReference type="OrthoDB" id="291011at2"/>
<organism evidence="2 3">
    <name type="scientific">Saccharomonospora marina XMU15</name>
    <dbReference type="NCBI Taxonomy" id="882083"/>
    <lineage>
        <taxon>Bacteria</taxon>
        <taxon>Bacillati</taxon>
        <taxon>Actinomycetota</taxon>
        <taxon>Actinomycetes</taxon>
        <taxon>Pseudonocardiales</taxon>
        <taxon>Pseudonocardiaceae</taxon>
        <taxon>Saccharomonospora</taxon>
    </lineage>
</organism>
<dbReference type="EMBL" id="CM001439">
    <property type="protein sequence ID" value="EHR52036.1"/>
    <property type="molecule type" value="Genomic_DNA"/>
</dbReference>
<dbReference type="InterPro" id="IPR003587">
    <property type="entry name" value="Hint_dom_N"/>
</dbReference>
<evidence type="ECO:0000313" key="2">
    <source>
        <dbReference type="EMBL" id="EHR52036.1"/>
    </source>
</evidence>
<gene>
    <name evidence="2" type="ORF">SacmaDRAFT_3832</name>
</gene>
<dbReference type="InterPro" id="IPR006141">
    <property type="entry name" value="Intein_N"/>
</dbReference>
<accession>H5X1W7</accession>
<reference evidence="2 3" key="1">
    <citation type="journal article" date="2012" name="Stand. Genomic Sci.">
        <title>Genome sequence of the ocean sediment bacterium Saccharomonospora marina type strain (XMU15(T)).</title>
        <authorList>
            <person name="Klenk H.P."/>
            <person name="Lu M."/>
            <person name="Lucas S."/>
            <person name="Lapidus A."/>
            <person name="Copeland A."/>
            <person name="Pitluck S."/>
            <person name="Goodwin L.A."/>
            <person name="Han C."/>
            <person name="Tapia R."/>
            <person name="Brambilla E.M."/>
            <person name="Potter G."/>
            <person name="Land M."/>
            <person name="Ivanova N."/>
            <person name="Rohde M."/>
            <person name="Goker M."/>
            <person name="Detter J.C."/>
            <person name="Li W.J."/>
            <person name="Kyrpides N.C."/>
            <person name="Woyke T."/>
        </authorList>
    </citation>
    <scope>NUCLEOTIDE SEQUENCE [LARGE SCALE GENOMIC DNA]</scope>
    <source>
        <strain evidence="2 3">XMU15</strain>
    </source>
</reference>
<dbReference type="Gene3D" id="2.180.10.10">
    <property type="entry name" value="RHS repeat-associated core"/>
    <property type="match status" value="1"/>
</dbReference>
<name>H5X1W7_9PSEU</name>
<dbReference type="RefSeq" id="WP_009155414.1">
    <property type="nucleotide sequence ID" value="NZ_CM001439.1"/>
</dbReference>
<dbReference type="Proteomes" id="UP000004926">
    <property type="component" value="Chromosome"/>
</dbReference>
<dbReference type="SMART" id="SM00306">
    <property type="entry name" value="HintN"/>
    <property type="match status" value="1"/>
</dbReference>
<protein>
    <recommendedName>
        <fullName evidence="1">Hint domain-containing protein</fullName>
    </recommendedName>
</protein>